<dbReference type="Pfam" id="PF12833">
    <property type="entry name" value="HTH_18"/>
    <property type="match status" value="1"/>
</dbReference>
<reference evidence="6" key="2">
    <citation type="journal article" date="2021" name="PeerJ">
        <title>Extensive microbial diversity within the chicken gut microbiome revealed by metagenomics and culture.</title>
        <authorList>
            <person name="Gilroy R."/>
            <person name="Ravi A."/>
            <person name="Getino M."/>
            <person name="Pursley I."/>
            <person name="Horton D.L."/>
            <person name="Alikhan N.F."/>
            <person name="Baker D."/>
            <person name="Gharbi K."/>
            <person name="Hall N."/>
            <person name="Watson M."/>
            <person name="Adriaenssens E.M."/>
            <person name="Foster-Nyarko E."/>
            <person name="Jarju S."/>
            <person name="Secka A."/>
            <person name="Antonio M."/>
            <person name="Oren A."/>
            <person name="Chaudhuri R.R."/>
            <person name="La Ragione R."/>
            <person name="Hildebrand F."/>
            <person name="Pallen M.J."/>
        </authorList>
    </citation>
    <scope>NUCLEOTIDE SEQUENCE</scope>
    <source>
        <strain evidence="6">9366</strain>
    </source>
</reference>
<reference evidence="6" key="1">
    <citation type="submission" date="2020-10" db="EMBL/GenBank/DDBJ databases">
        <authorList>
            <person name="Gilroy R."/>
        </authorList>
    </citation>
    <scope>NUCLEOTIDE SEQUENCE</scope>
    <source>
        <strain evidence="6">9366</strain>
    </source>
</reference>
<dbReference type="Pfam" id="PF02311">
    <property type="entry name" value="AraC_binding"/>
    <property type="match status" value="1"/>
</dbReference>
<dbReference type="PROSITE" id="PS01124">
    <property type="entry name" value="HTH_ARAC_FAMILY_2"/>
    <property type="match status" value="1"/>
</dbReference>
<sequence length="321" mass="37158">MDNSFRDILFAHEKEDSAAIRSQEEMVSAVREEFANAEKLIAQAREKGFSLAKFFAGAELPADMDLPVRRSKTFYVKKHTAVQRPYMHSHEFYELIYVQTGKCLQALQDGSCVKLTKGQFCLIRPGEAHCVQRIDEGDVILKAVIPRELFDRCVCDIVLPEEGLVVFEQTSLFAEYLFIRLLRESHMRGAYHQTAIFALLSLLFCELVRRREPKEAARLHFYDDYFQNDLKQASLDHFAREYGYTPAYASRSVKRQTGKKFSELLCKYRMQRAAELLSSSDMSVEDIAFEIGYKVPSALYRQFNARFGMTPNEYRNALNKR</sequence>
<comment type="caution">
    <text evidence="6">The sequence shown here is derived from an EMBL/GenBank/DDBJ whole genome shotgun (WGS) entry which is preliminary data.</text>
</comment>
<gene>
    <name evidence="6" type="ORF">IAB07_02575</name>
</gene>
<accession>A0A9D1MM66</accession>
<dbReference type="PROSITE" id="PS00041">
    <property type="entry name" value="HTH_ARAC_FAMILY_1"/>
    <property type="match status" value="1"/>
</dbReference>
<evidence type="ECO:0000256" key="2">
    <source>
        <dbReference type="ARBA" id="ARBA00023125"/>
    </source>
</evidence>
<dbReference type="GO" id="GO:0043565">
    <property type="term" value="F:sequence-specific DNA binding"/>
    <property type="evidence" value="ECO:0007669"/>
    <property type="project" value="InterPro"/>
</dbReference>
<dbReference type="InterPro" id="IPR003313">
    <property type="entry name" value="AraC-bd"/>
</dbReference>
<dbReference type="InterPro" id="IPR037923">
    <property type="entry name" value="HTH-like"/>
</dbReference>
<dbReference type="Gene3D" id="2.60.120.10">
    <property type="entry name" value="Jelly Rolls"/>
    <property type="match status" value="1"/>
</dbReference>
<dbReference type="GO" id="GO:0003700">
    <property type="term" value="F:DNA-binding transcription factor activity"/>
    <property type="evidence" value="ECO:0007669"/>
    <property type="project" value="InterPro"/>
</dbReference>
<name>A0A9D1MM66_9FIRM</name>
<organism evidence="6 7">
    <name type="scientific">Candidatus Caccalectryoclostridium excrementigallinarum</name>
    <dbReference type="NCBI Taxonomy" id="2840710"/>
    <lineage>
        <taxon>Bacteria</taxon>
        <taxon>Bacillati</taxon>
        <taxon>Bacillota</taxon>
        <taxon>Clostridia</taxon>
        <taxon>Christensenellales</taxon>
        <taxon>Christensenellaceae</taxon>
        <taxon>Christensenellaceae incertae sedis</taxon>
        <taxon>Candidatus Caccalectryoclostridium</taxon>
    </lineage>
</organism>
<dbReference type="PANTHER" id="PTHR43280:SF2">
    <property type="entry name" value="HTH-TYPE TRANSCRIPTIONAL REGULATOR EXSA"/>
    <property type="match status" value="1"/>
</dbReference>
<feature type="domain" description="HTH araC/xylS-type" evidence="5">
    <location>
        <begin position="216"/>
        <end position="317"/>
    </location>
</feature>
<dbReference type="EMBL" id="DVNJ01000015">
    <property type="protein sequence ID" value="HIU62637.1"/>
    <property type="molecule type" value="Genomic_DNA"/>
</dbReference>
<dbReference type="InterPro" id="IPR009057">
    <property type="entry name" value="Homeodomain-like_sf"/>
</dbReference>
<keyword evidence="1" id="KW-0805">Transcription regulation</keyword>
<keyword evidence="3" id="KW-0804">Transcription</keyword>
<evidence type="ECO:0000313" key="7">
    <source>
        <dbReference type="Proteomes" id="UP000824145"/>
    </source>
</evidence>
<evidence type="ECO:0000313" key="6">
    <source>
        <dbReference type="EMBL" id="HIU62637.1"/>
    </source>
</evidence>
<dbReference type="Gene3D" id="1.10.10.60">
    <property type="entry name" value="Homeodomain-like"/>
    <property type="match status" value="2"/>
</dbReference>
<dbReference type="Proteomes" id="UP000824145">
    <property type="component" value="Unassembled WGS sequence"/>
</dbReference>
<dbReference type="InterPro" id="IPR014710">
    <property type="entry name" value="RmlC-like_jellyroll"/>
</dbReference>
<evidence type="ECO:0000256" key="3">
    <source>
        <dbReference type="ARBA" id="ARBA00023163"/>
    </source>
</evidence>
<dbReference type="InterPro" id="IPR018062">
    <property type="entry name" value="HTH_AraC-typ_CS"/>
</dbReference>
<dbReference type="AlphaFoldDB" id="A0A9D1MM66"/>
<feature type="coiled-coil region" evidence="4">
    <location>
        <begin position="20"/>
        <end position="47"/>
    </location>
</feature>
<keyword evidence="2" id="KW-0238">DNA-binding</keyword>
<evidence type="ECO:0000256" key="1">
    <source>
        <dbReference type="ARBA" id="ARBA00023015"/>
    </source>
</evidence>
<evidence type="ECO:0000259" key="5">
    <source>
        <dbReference type="PROSITE" id="PS01124"/>
    </source>
</evidence>
<keyword evidence="4" id="KW-0175">Coiled coil</keyword>
<evidence type="ECO:0000256" key="4">
    <source>
        <dbReference type="SAM" id="Coils"/>
    </source>
</evidence>
<proteinExistence type="predicted"/>
<dbReference type="SUPFAM" id="SSF51215">
    <property type="entry name" value="Regulatory protein AraC"/>
    <property type="match status" value="1"/>
</dbReference>
<dbReference type="SMART" id="SM00342">
    <property type="entry name" value="HTH_ARAC"/>
    <property type="match status" value="1"/>
</dbReference>
<dbReference type="InterPro" id="IPR018060">
    <property type="entry name" value="HTH_AraC"/>
</dbReference>
<protein>
    <submittedName>
        <fullName evidence="6">Helix-turn-helix domain-containing protein</fullName>
    </submittedName>
</protein>
<dbReference type="PANTHER" id="PTHR43280">
    <property type="entry name" value="ARAC-FAMILY TRANSCRIPTIONAL REGULATOR"/>
    <property type="match status" value="1"/>
</dbReference>
<dbReference type="SUPFAM" id="SSF46689">
    <property type="entry name" value="Homeodomain-like"/>
    <property type="match status" value="1"/>
</dbReference>